<keyword evidence="6 14" id="KW-0472">Membrane</keyword>
<comment type="subcellular location">
    <subcellularLocation>
        <location evidence="1">Membrane</location>
        <topology evidence="1">Multi-pass membrane protein</topology>
    </subcellularLocation>
</comment>
<dbReference type="GO" id="GO:0005886">
    <property type="term" value="C:plasma membrane"/>
    <property type="evidence" value="ECO:0007669"/>
    <property type="project" value="TreeGrafter"/>
</dbReference>
<feature type="region of interest" description="Disordered" evidence="13">
    <location>
        <begin position="333"/>
        <end position="353"/>
    </location>
</feature>
<dbReference type="GO" id="GO:0006935">
    <property type="term" value="P:chemotaxis"/>
    <property type="evidence" value="ECO:0007669"/>
    <property type="project" value="UniProtKB-KW"/>
</dbReference>
<evidence type="ECO:0000256" key="6">
    <source>
        <dbReference type="ARBA" id="ARBA00023136"/>
    </source>
</evidence>
<evidence type="ECO:0000313" key="16">
    <source>
        <dbReference type="EMBL" id="KAG5833942.1"/>
    </source>
</evidence>
<evidence type="ECO:0000256" key="11">
    <source>
        <dbReference type="ARBA" id="ARBA00025736"/>
    </source>
</evidence>
<evidence type="ECO:0000256" key="8">
    <source>
        <dbReference type="ARBA" id="ARBA00023170"/>
    </source>
</evidence>
<reference evidence="16" key="1">
    <citation type="submission" date="2021-01" db="EMBL/GenBank/DDBJ databases">
        <title>A chromosome-scale assembly of European eel, Anguilla anguilla.</title>
        <authorList>
            <person name="Henkel C."/>
            <person name="Jong-Raadsen S.A."/>
            <person name="Dufour S."/>
            <person name="Weltzien F.-A."/>
            <person name="Palstra A.P."/>
            <person name="Pelster B."/>
            <person name="Spaink H.P."/>
            <person name="Van Den Thillart G.E."/>
            <person name="Jansen H."/>
            <person name="Zahm M."/>
            <person name="Klopp C."/>
            <person name="Cedric C."/>
            <person name="Louis A."/>
            <person name="Berthelot C."/>
            <person name="Parey E."/>
            <person name="Roest Crollius H."/>
            <person name="Montfort J."/>
            <person name="Robinson-Rechavi M."/>
            <person name="Bucao C."/>
            <person name="Bouchez O."/>
            <person name="Gislard M."/>
            <person name="Lluch J."/>
            <person name="Milhes M."/>
            <person name="Lampietro C."/>
            <person name="Lopez Roques C."/>
            <person name="Donnadieu C."/>
            <person name="Braasch I."/>
            <person name="Desvignes T."/>
            <person name="Postlethwait J."/>
            <person name="Bobe J."/>
            <person name="Guiguen Y."/>
            <person name="Dirks R."/>
        </authorList>
    </citation>
    <scope>NUCLEOTIDE SEQUENCE</scope>
    <source>
        <strain evidence="16">Tag_6206</strain>
        <tissue evidence="16">Liver</tissue>
    </source>
</reference>
<evidence type="ECO:0000256" key="14">
    <source>
        <dbReference type="SAM" id="Phobius"/>
    </source>
</evidence>
<feature type="transmembrane region" description="Helical" evidence="14">
    <location>
        <begin position="38"/>
        <end position="64"/>
    </location>
</feature>
<dbReference type="PRINTS" id="PR01157">
    <property type="entry name" value="P2YPURNOCPTR"/>
</dbReference>
<dbReference type="PANTHER" id="PTHR24225">
    <property type="entry name" value="CHEMOTACTIC RECEPTOR"/>
    <property type="match status" value="1"/>
</dbReference>
<feature type="transmembrane region" description="Helical" evidence="14">
    <location>
        <begin position="281"/>
        <end position="303"/>
    </location>
</feature>
<feature type="transmembrane region" description="Helical" evidence="14">
    <location>
        <begin position="76"/>
        <end position="96"/>
    </location>
</feature>
<evidence type="ECO:0000313" key="17">
    <source>
        <dbReference type="Proteomes" id="UP001044222"/>
    </source>
</evidence>
<dbReference type="FunFam" id="1.20.1070.10:FF:000034">
    <property type="entry name" value="G-protein coupled receptor 1"/>
    <property type="match status" value="1"/>
</dbReference>
<dbReference type="InterPro" id="IPR017452">
    <property type="entry name" value="GPCR_Rhodpsn_7TM"/>
</dbReference>
<feature type="domain" description="G-protein coupled receptors family 1 profile" evidence="15">
    <location>
        <begin position="57"/>
        <end position="300"/>
    </location>
</feature>
<feature type="transmembrane region" description="Helical" evidence="14">
    <location>
        <begin position="116"/>
        <end position="135"/>
    </location>
</feature>
<protein>
    <recommendedName>
        <fullName evidence="15">G-protein coupled receptors family 1 profile domain-containing protein</fullName>
    </recommendedName>
</protein>
<comment type="similarity">
    <text evidence="12">Belongs to the G-protein coupled receptor 1 family.</text>
</comment>
<organism evidence="16 17">
    <name type="scientific">Anguilla anguilla</name>
    <name type="common">European freshwater eel</name>
    <name type="synonym">Muraena anguilla</name>
    <dbReference type="NCBI Taxonomy" id="7936"/>
    <lineage>
        <taxon>Eukaryota</taxon>
        <taxon>Metazoa</taxon>
        <taxon>Chordata</taxon>
        <taxon>Craniata</taxon>
        <taxon>Vertebrata</taxon>
        <taxon>Euteleostomi</taxon>
        <taxon>Actinopterygii</taxon>
        <taxon>Neopterygii</taxon>
        <taxon>Teleostei</taxon>
        <taxon>Anguilliformes</taxon>
        <taxon>Anguillidae</taxon>
        <taxon>Anguilla</taxon>
    </lineage>
</organism>
<evidence type="ECO:0000256" key="5">
    <source>
        <dbReference type="ARBA" id="ARBA00023040"/>
    </source>
</evidence>
<comment type="similarity">
    <text evidence="11">Belongs to the chemokine-like receptor (CMKLR) family.</text>
</comment>
<keyword evidence="5 12" id="KW-0297">G-protein coupled receptor</keyword>
<proteinExistence type="inferred from homology"/>
<evidence type="ECO:0000256" key="10">
    <source>
        <dbReference type="ARBA" id="ARBA00023224"/>
    </source>
</evidence>
<dbReference type="GO" id="GO:0004930">
    <property type="term" value="F:G protein-coupled receptor activity"/>
    <property type="evidence" value="ECO:0007669"/>
    <property type="project" value="UniProtKB-KW"/>
</dbReference>
<dbReference type="PROSITE" id="PS00237">
    <property type="entry name" value="G_PROTEIN_RECEP_F1_1"/>
    <property type="match status" value="1"/>
</dbReference>
<accession>A0A9D3LMX9</accession>
<dbReference type="Gene3D" id="1.20.1070.10">
    <property type="entry name" value="Rhodopsin 7-helix transmembrane proteins"/>
    <property type="match status" value="1"/>
</dbReference>
<dbReference type="AlphaFoldDB" id="A0A9D3LMX9"/>
<evidence type="ECO:0000256" key="9">
    <source>
        <dbReference type="ARBA" id="ARBA00023180"/>
    </source>
</evidence>
<name>A0A9D3LMX9_ANGAN</name>
<dbReference type="SUPFAM" id="SSF81321">
    <property type="entry name" value="Family A G protein-coupled receptor-like"/>
    <property type="match status" value="1"/>
</dbReference>
<sequence length="353" mass="39434">MDDHLEGLSNGSHDFMYYEDFDYGEFERGERGYDQREALHILSVVVYIVAFVLGVLGNGLVIWVTAFKTKRTVNSVWLLNLAIADFVFVLFLPVSIDYVLQDFHWRFGQAVCKLNSFASVTNMYASVLFLTVLSVDRYVSLVHPSWARRTRTVERAWSVCVGVWGVALLLSCPSLFFRETIELRHEVVCYNNFDGPHVHFAMVTVRTVVGFLVPFAAISASGALIVLRVRRSGAARMSSFSRTVLAVVLAFFLCWAPFHVFSVMELTVHSSMRLHAVLQTGFPLATSLAFFNSCVNPVLYVLLGAKARRIVRRSCLDLTKRSLRELSQSISGTQSVSVPGSGATEEPPAHTCV</sequence>
<dbReference type="EMBL" id="JAFIRN010000016">
    <property type="protein sequence ID" value="KAG5833942.1"/>
    <property type="molecule type" value="Genomic_DNA"/>
</dbReference>
<evidence type="ECO:0000256" key="2">
    <source>
        <dbReference type="ARBA" id="ARBA00022500"/>
    </source>
</evidence>
<dbReference type="GO" id="GO:0004875">
    <property type="term" value="F:complement receptor activity"/>
    <property type="evidence" value="ECO:0007669"/>
    <property type="project" value="TreeGrafter"/>
</dbReference>
<keyword evidence="7" id="KW-1015">Disulfide bond</keyword>
<evidence type="ECO:0000256" key="12">
    <source>
        <dbReference type="RuleBase" id="RU000688"/>
    </source>
</evidence>
<dbReference type="PROSITE" id="PS50262">
    <property type="entry name" value="G_PROTEIN_RECEP_F1_2"/>
    <property type="match status" value="1"/>
</dbReference>
<evidence type="ECO:0000256" key="1">
    <source>
        <dbReference type="ARBA" id="ARBA00004141"/>
    </source>
</evidence>
<keyword evidence="10 12" id="KW-0807">Transducer</keyword>
<evidence type="ECO:0000256" key="3">
    <source>
        <dbReference type="ARBA" id="ARBA00022692"/>
    </source>
</evidence>
<keyword evidence="2" id="KW-0145">Chemotaxis</keyword>
<dbReference type="Pfam" id="PF00001">
    <property type="entry name" value="7tm_1"/>
    <property type="match status" value="1"/>
</dbReference>
<evidence type="ECO:0000256" key="4">
    <source>
        <dbReference type="ARBA" id="ARBA00022989"/>
    </source>
</evidence>
<dbReference type="Proteomes" id="UP001044222">
    <property type="component" value="Chromosome 16"/>
</dbReference>
<keyword evidence="3 12" id="KW-0812">Transmembrane</keyword>
<keyword evidence="9" id="KW-0325">Glycoprotein</keyword>
<evidence type="ECO:0000256" key="7">
    <source>
        <dbReference type="ARBA" id="ARBA00023157"/>
    </source>
</evidence>
<keyword evidence="8 12" id="KW-0675">Receptor</keyword>
<dbReference type="GO" id="GO:0007200">
    <property type="term" value="P:phospholipase C-activating G protein-coupled receptor signaling pathway"/>
    <property type="evidence" value="ECO:0007669"/>
    <property type="project" value="TreeGrafter"/>
</dbReference>
<feature type="transmembrane region" description="Helical" evidence="14">
    <location>
        <begin position="197"/>
        <end position="227"/>
    </location>
</feature>
<keyword evidence="17" id="KW-1185">Reference proteome</keyword>
<dbReference type="PRINTS" id="PR00237">
    <property type="entry name" value="GPCRRHODOPSN"/>
</dbReference>
<dbReference type="PANTHER" id="PTHR24225:SF74">
    <property type="entry name" value="CHEMOKINE-LIKE RECEPTOR 1"/>
    <property type="match status" value="1"/>
</dbReference>
<dbReference type="GO" id="GO:0006954">
    <property type="term" value="P:inflammatory response"/>
    <property type="evidence" value="ECO:0007669"/>
    <property type="project" value="TreeGrafter"/>
</dbReference>
<gene>
    <name evidence="16" type="ORF">ANANG_G00281270</name>
</gene>
<keyword evidence="4 14" id="KW-1133">Transmembrane helix</keyword>
<evidence type="ECO:0000259" key="15">
    <source>
        <dbReference type="PROSITE" id="PS50262"/>
    </source>
</evidence>
<feature type="transmembrane region" description="Helical" evidence="14">
    <location>
        <begin position="239"/>
        <end position="261"/>
    </location>
</feature>
<comment type="caution">
    <text evidence="16">The sequence shown here is derived from an EMBL/GenBank/DDBJ whole genome shotgun (WGS) entry which is preliminary data.</text>
</comment>
<dbReference type="InterPro" id="IPR000276">
    <property type="entry name" value="GPCR_Rhodpsn"/>
</dbReference>
<dbReference type="GO" id="GO:0007204">
    <property type="term" value="P:positive regulation of cytosolic calcium ion concentration"/>
    <property type="evidence" value="ECO:0007669"/>
    <property type="project" value="TreeGrafter"/>
</dbReference>
<dbReference type="InterPro" id="IPR000826">
    <property type="entry name" value="Formyl_rcpt-rel"/>
</dbReference>
<evidence type="ECO:0000256" key="13">
    <source>
        <dbReference type="SAM" id="MobiDB-lite"/>
    </source>
</evidence>
<feature type="transmembrane region" description="Helical" evidence="14">
    <location>
        <begin position="156"/>
        <end position="177"/>
    </location>
</feature>